<proteinExistence type="predicted"/>
<evidence type="ECO:0000313" key="1">
    <source>
        <dbReference type="EMBL" id="CAH6720323.1"/>
    </source>
</evidence>
<name>A0ACA9Y5R0_9ASCO</name>
<organism evidence="1 2">
    <name type="scientific">[Candida] jaroonii</name>
    <dbReference type="NCBI Taxonomy" id="467808"/>
    <lineage>
        <taxon>Eukaryota</taxon>
        <taxon>Fungi</taxon>
        <taxon>Dikarya</taxon>
        <taxon>Ascomycota</taxon>
        <taxon>Saccharomycotina</taxon>
        <taxon>Pichiomycetes</taxon>
        <taxon>Debaryomycetaceae</taxon>
        <taxon>Yamadazyma</taxon>
    </lineage>
</organism>
<accession>A0ACA9Y5R0</accession>
<evidence type="ECO:0000313" key="2">
    <source>
        <dbReference type="Proteomes" id="UP001152531"/>
    </source>
</evidence>
<dbReference type="Proteomes" id="UP001152531">
    <property type="component" value="Unassembled WGS sequence"/>
</dbReference>
<reference evidence="1" key="1">
    <citation type="submission" date="2022-06" db="EMBL/GenBank/DDBJ databases">
        <authorList>
            <person name="Legras J.-L."/>
            <person name="Devillers H."/>
            <person name="Grondin C."/>
        </authorList>
    </citation>
    <scope>NUCLEOTIDE SEQUENCE</scope>
    <source>
        <strain evidence="1">CLIB 1444</strain>
    </source>
</reference>
<gene>
    <name evidence="1" type="ORF">CLIB1444_03S09362</name>
</gene>
<comment type="caution">
    <text evidence="1">The sequence shown here is derived from an EMBL/GenBank/DDBJ whole genome shotgun (WGS) entry which is preliminary data.</text>
</comment>
<protein>
    <submittedName>
        <fullName evidence="1">Prefoldin subunit 4</fullName>
    </submittedName>
</protein>
<dbReference type="EMBL" id="CALSDN010000003">
    <property type="protein sequence ID" value="CAH6720323.1"/>
    <property type="molecule type" value="Genomic_DNA"/>
</dbReference>
<sequence>MELLPEGQKNSIQVLWEDQQKINRFSSLINAKDELSSKLEKLKTEKDYIDDLSLELELVDEDEKIQYKFGDGFIFLKAEQVLEKIDKTNTDLTSKIEDAESKIDDLNDQLNELKTDLYAKFGKNINLER</sequence>
<keyword evidence="2" id="KW-1185">Reference proteome</keyword>